<name>A0A3P7KLN3_STRVU</name>
<keyword evidence="3" id="KW-1185">Reference proteome</keyword>
<proteinExistence type="predicted"/>
<organism evidence="2 3">
    <name type="scientific">Strongylus vulgaris</name>
    <name type="common">Blood worm</name>
    <dbReference type="NCBI Taxonomy" id="40348"/>
    <lineage>
        <taxon>Eukaryota</taxon>
        <taxon>Metazoa</taxon>
        <taxon>Ecdysozoa</taxon>
        <taxon>Nematoda</taxon>
        <taxon>Chromadorea</taxon>
        <taxon>Rhabditida</taxon>
        <taxon>Rhabditina</taxon>
        <taxon>Rhabditomorpha</taxon>
        <taxon>Strongyloidea</taxon>
        <taxon>Strongylidae</taxon>
        <taxon>Strongylus</taxon>
    </lineage>
</organism>
<gene>
    <name evidence="2" type="ORF">SVUK_LOCUS3786</name>
</gene>
<dbReference type="Proteomes" id="UP000270094">
    <property type="component" value="Unassembled WGS sequence"/>
</dbReference>
<dbReference type="OrthoDB" id="10604558at2759"/>
<dbReference type="AlphaFoldDB" id="A0A3P7KLN3"/>
<sequence>MLTTEKRSKISAIHAKRHDDPSQYIGTYVPPVPP</sequence>
<evidence type="ECO:0000313" key="3">
    <source>
        <dbReference type="Proteomes" id="UP000270094"/>
    </source>
</evidence>
<protein>
    <submittedName>
        <fullName evidence="2">Uncharacterized protein</fullName>
    </submittedName>
</protein>
<accession>A0A3P7KLN3</accession>
<evidence type="ECO:0000256" key="1">
    <source>
        <dbReference type="SAM" id="MobiDB-lite"/>
    </source>
</evidence>
<evidence type="ECO:0000313" key="2">
    <source>
        <dbReference type="EMBL" id="VDM68788.1"/>
    </source>
</evidence>
<dbReference type="EMBL" id="UYYB01009971">
    <property type="protein sequence ID" value="VDM68788.1"/>
    <property type="molecule type" value="Genomic_DNA"/>
</dbReference>
<feature type="region of interest" description="Disordered" evidence="1">
    <location>
        <begin position="1"/>
        <end position="34"/>
    </location>
</feature>
<reference evidence="2 3" key="1">
    <citation type="submission" date="2018-11" db="EMBL/GenBank/DDBJ databases">
        <authorList>
            <consortium name="Pathogen Informatics"/>
        </authorList>
    </citation>
    <scope>NUCLEOTIDE SEQUENCE [LARGE SCALE GENOMIC DNA]</scope>
</reference>